<sequence>MVAPPPAHAFGLDQEMAEHTASLPHLLKRTQQGTSPLSNHESTPRARLNFGIIGRAITLVDGKTASDNPFAKTSEEAHRTDRLQKLNEDLRGGWTF</sequence>
<accession>A0ABP0W211</accession>
<feature type="compositionally biased region" description="Polar residues" evidence="1">
    <location>
        <begin position="29"/>
        <end position="41"/>
    </location>
</feature>
<dbReference type="EMBL" id="OZ020108">
    <property type="protein sequence ID" value="CAK9260810.1"/>
    <property type="molecule type" value="Genomic_DNA"/>
</dbReference>
<evidence type="ECO:0000313" key="2">
    <source>
        <dbReference type="EMBL" id="CAK9260810.1"/>
    </source>
</evidence>
<keyword evidence="3" id="KW-1185">Reference proteome</keyword>
<name>A0ABP0W211_9BRYO</name>
<gene>
    <name evidence="2" type="ORF">CSSPJE1EN1_LOCUS6288</name>
</gene>
<reference evidence="2" key="1">
    <citation type="submission" date="2024-02" db="EMBL/GenBank/DDBJ databases">
        <authorList>
            <consortium name="ELIXIR-Norway"/>
            <consortium name="Elixir Norway"/>
        </authorList>
    </citation>
    <scope>NUCLEOTIDE SEQUENCE</scope>
</reference>
<evidence type="ECO:0000313" key="3">
    <source>
        <dbReference type="Proteomes" id="UP001497444"/>
    </source>
</evidence>
<dbReference type="Proteomes" id="UP001497444">
    <property type="component" value="Chromosome 13"/>
</dbReference>
<protein>
    <submittedName>
        <fullName evidence="2">Uncharacterized protein</fullName>
    </submittedName>
</protein>
<evidence type="ECO:0000256" key="1">
    <source>
        <dbReference type="SAM" id="MobiDB-lite"/>
    </source>
</evidence>
<organism evidence="2 3">
    <name type="scientific">Sphagnum jensenii</name>
    <dbReference type="NCBI Taxonomy" id="128206"/>
    <lineage>
        <taxon>Eukaryota</taxon>
        <taxon>Viridiplantae</taxon>
        <taxon>Streptophyta</taxon>
        <taxon>Embryophyta</taxon>
        <taxon>Bryophyta</taxon>
        <taxon>Sphagnophytina</taxon>
        <taxon>Sphagnopsida</taxon>
        <taxon>Sphagnales</taxon>
        <taxon>Sphagnaceae</taxon>
        <taxon>Sphagnum</taxon>
    </lineage>
</organism>
<proteinExistence type="predicted"/>
<feature type="region of interest" description="Disordered" evidence="1">
    <location>
        <begin position="18"/>
        <end position="43"/>
    </location>
</feature>